<reference evidence="5" key="1">
    <citation type="journal article" date="2014" name="Genome Announc.">
        <title>Draft Genome Sequence of Lactobacillus oryzae Strain SG293T.</title>
        <authorList>
            <person name="Tanizawa Y."/>
            <person name="Fujisawa T."/>
            <person name="Mochizuki T."/>
            <person name="Kaminuma E."/>
            <person name="Nakamura Y."/>
            <person name="Tohno M."/>
        </authorList>
    </citation>
    <scope>NUCLEOTIDE SEQUENCE [LARGE SCALE GENOMIC DNA]</scope>
    <source>
        <strain evidence="5">SG293</strain>
    </source>
</reference>
<dbReference type="InterPro" id="IPR018145">
    <property type="entry name" value="CagE_TrbE_VirB_cntrl_dom"/>
</dbReference>
<evidence type="ECO:0000313" key="5">
    <source>
        <dbReference type="EMBL" id="GAK48229.1"/>
    </source>
</evidence>
<accession>A0A081BJL1</accession>
<dbReference type="AlphaFoldDB" id="A0A081BJL1"/>
<name>A0A081BJL1_9LACO</name>
<dbReference type="PANTHER" id="PTHR30121">
    <property type="entry name" value="UNCHARACTERIZED PROTEIN YJGR-RELATED"/>
    <property type="match status" value="1"/>
</dbReference>
<dbReference type="CDD" id="cd01127">
    <property type="entry name" value="TrwB_TraG_TraD_VirD4"/>
    <property type="match status" value="1"/>
</dbReference>
<dbReference type="EMBL" id="BBJM01000022">
    <property type="protein sequence ID" value="GAK48229.1"/>
    <property type="molecule type" value="Genomic_DNA"/>
</dbReference>
<organism evidence="5 6">
    <name type="scientific">Secundilactobacillus oryzae JCM 18671</name>
    <dbReference type="NCBI Taxonomy" id="1291743"/>
    <lineage>
        <taxon>Bacteria</taxon>
        <taxon>Bacillati</taxon>
        <taxon>Bacillota</taxon>
        <taxon>Bacilli</taxon>
        <taxon>Lactobacillales</taxon>
        <taxon>Lactobacillaceae</taxon>
        <taxon>Secundilactobacillus</taxon>
    </lineage>
</organism>
<gene>
    <name evidence="5" type="ORF">LOSG293_220160</name>
</gene>
<sequence length="672" mass="77051">MSFGDKVIDLFMPTKKESNQGDSGQTGSKPKPEVEDFTKLIDRDSLHSLFPFSWEQYPTYVQSGENFIRVLAIADYPKRVYGNWLSELKRKKGVIDIVQYIDSASNNSMITYYKKTIQNKEAQKLNTFDPYKKKILQNYIDSANMQLDKYLDNSTTFVYQHMLIYLRANSLAELDDLTENVKNTLIKLQMKPLVPVKATFQAFWSTMPINENLMGDYTYKESNTEVASSMFPFDDAEILDLKPRSDIEGVNKDTNSLIAVDMLDRNKTLNQNQVIIGTSGVGKTTYMIQKILRYAIQDYQLYIIDPENEYTKIVEALGGAVLHLTSNAKYKINPLQIFSEEILSADEAVTNLDLLVKDKIQRLKGFFEVLKTGITQVELAILDDVVKQAYVNSGVLKYSRLKEIKDDQWPTLSNVYDELEKLADKDADKFSRVKDFYYILGSYTHGSNSLFDGHTNVNLKGKVISFDLKPLQSEQEVQSAAYLNTFQYLWDEITKDRHSRKKLFVDEFHFLTLHKAAATFFHQAYKRFRKYNAGAIAGTQQIQDVIEGTTDTGQNIGEAIIGNSYTKVFFGLDGKGVDDVITKLRMTFSDKEKKLLERRRQGEALMIYGSQRAFMCVELTEEELRLIDPEAYQEKYNRETAIQPDYQKRVILTPSEIDALTTTEEEGGTLNE</sequence>
<proteinExistence type="inferred from homology"/>
<dbReference type="Pfam" id="PF03135">
    <property type="entry name" value="CagE_TrbE_VirB"/>
    <property type="match status" value="1"/>
</dbReference>
<protein>
    <submittedName>
        <fullName evidence="5">TrsE (TraE) family conjugation protein</fullName>
    </submittedName>
</protein>
<evidence type="ECO:0000313" key="6">
    <source>
        <dbReference type="Proteomes" id="UP000028700"/>
    </source>
</evidence>
<evidence type="ECO:0000256" key="2">
    <source>
        <dbReference type="SAM" id="MobiDB-lite"/>
    </source>
</evidence>
<dbReference type="eggNOG" id="COG3451">
    <property type="taxonomic scope" value="Bacteria"/>
</dbReference>
<evidence type="ECO:0000259" key="3">
    <source>
        <dbReference type="Pfam" id="PF03135"/>
    </source>
</evidence>
<dbReference type="Gene3D" id="3.40.50.300">
    <property type="entry name" value="P-loop containing nucleotide triphosphate hydrolases"/>
    <property type="match status" value="1"/>
</dbReference>
<dbReference type="Pfam" id="PF19044">
    <property type="entry name" value="P-loop_TraG"/>
    <property type="match status" value="1"/>
</dbReference>
<dbReference type="STRING" id="1291743.LOSG293_220160"/>
<dbReference type="InterPro" id="IPR051162">
    <property type="entry name" value="T4SS_component"/>
</dbReference>
<feature type="region of interest" description="Disordered" evidence="2">
    <location>
        <begin position="14"/>
        <end position="33"/>
    </location>
</feature>
<feature type="domain" description="CagE TrbE VirB component of type IV transporter system central" evidence="3">
    <location>
        <begin position="47"/>
        <end position="212"/>
    </location>
</feature>
<dbReference type="Proteomes" id="UP000028700">
    <property type="component" value="Unassembled WGS sequence"/>
</dbReference>
<dbReference type="SUPFAM" id="SSF52540">
    <property type="entry name" value="P-loop containing nucleoside triphosphate hydrolases"/>
    <property type="match status" value="1"/>
</dbReference>
<dbReference type="Gene3D" id="1.10.8.730">
    <property type="match status" value="1"/>
</dbReference>
<dbReference type="OrthoDB" id="9804380at2"/>
<dbReference type="PANTHER" id="PTHR30121:SF6">
    <property type="entry name" value="SLR6007 PROTEIN"/>
    <property type="match status" value="1"/>
</dbReference>
<feature type="domain" description="TraG P-loop" evidence="4">
    <location>
        <begin position="263"/>
        <end position="595"/>
    </location>
</feature>
<dbReference type="InterPro" id="IPR027417">
    <property type="entry name" value="P-loop_NTPase"/>
</dbReference>
<dbReference type="GO" id="GO:0005524">
    <property type="term" value="F:ATP binding"/>
    <property type="evidence" value="ECO:0007669"/>
    <property type="project" value="InterPro"/>
</dbReference>
<dbReference type="InterPro" id="IPR043964">
    <property type="entry name" value="P-loop_TraG"/>
</dbReference>
<evidence type="ECO:0000259" key="4">
    <source>
        <dbReference type="Pfam" id="PF19044"/>
    </source>
</evidence>
<dbReference type="RefSeq" id="WP_034528464.1">
    <property type="nucleotide sequence ID" value="NZ_BBJM01000022.1"/>
</dbReference>
<evidence type="ECO:0000256" key="1">
    <source>
        <dbReference type="ARBA" id="ARBA00006512"/>
    </source>
</evidence>
<keyword evidence="6" id="KW-1185">Reference proteome</keyword>
<comment type="similarity">
    <text evidence="1">Belongs to the TrbE/VirB4 family.</text>
</comment>
<comment type="caution">
    <text evidence="5">The sequence shown here is derived from an EMBL/GenBank/DDBJ whole genome shotgun (WGS) entry which is preliminary data.</text>
</comment>